<evidence type="ECO:0000313" key="5">
    <source>
        <dbReference type="Proteomes" id="UP000289193"/>
    </source>
</evidence>
<gene>
    <name evidence="2" type="ORF">ABIV_0627</name>
    <name evidence="3" type="ORF">CRV05_13055</name>
</gene>
<evidence type="ECO:0000313" key="4">
    <source>
        <dbReference type="Proteomes" id="UP000253850"/>
    </source>
</evidence>
<dbReference type="Proteomes" id="UP000289193">
    <property type="component" value="Unassembled WGS sequence"/>
</dbReference>
<reference evidence="3 5" key="1">
    <citation type="submission" date="2017-10" db="EMBL/GenBank/DDBJ databases">
        <title>Genomics of the genus Arcobacter.</title>
        <authorList>
            <person name="Perez-Cataluna A."/>
            <person name="Figueras M.J."/>
        </authorList>
    </citation>
    <scope>NUCLEOTIDE SEQUENCE [LARGE SCALE GENOMIC DNA]</scope>
    <source>
        <strain evidence="3 5">CECT 7835</strain>
    </source>
</reference>
<protein>
    <submittedName>
        <fullName evidence="3">Uncharacterized protein</fullName>
    </submittedName>
</protein>
<keyword evidence="5" id="KW-1185">Reference proteome</keyword>
<dbReference type="EMBL" id="PDKM01000010">
    <property type="protein sequence ID" value="RXK08853.1"/>
    <property type="molecule type" value="Genomic_DNA"/>
</dbReference>
<dbReference type="KEGG" id="hbv:ABIV_0627"/>
<keyword evidence="1" id="KW-0812">Transmembrane</keyword>
<name>A0AAX2A4B4_9BACT</name>
<organism evidence="3 5">
    <name type="scientific">Halarcobacter bivalviorum</name>
    <dbReference type="NCBI Taxonomy" id="663364"/>
    <lineage>
        <taxon>Bacteria</taxon>
        <taxon>Pseudomonadati</taxon>
        <taxon>Campylobacterota</taxon>
        <taxon>Epsilonproteobacteria</taxon>
        <taxon>Campylobacterales</taxon>
        <taxon>Arcobacteraceae</taxon>
        <taxon>Halarcobacter</taxon>
    </lineage>
</organism>
<evidence type="ECO:0000313" key="3">
    <source>
        <dbReference type="EMBL" id="RXK08853.1"/>
    </source>
</evidence>
<dbReference type="RefSeq" id="WP_114838509.1">
    <property type="nucleotide sequence ID" value="NZ_CP031217.1"/>
</dbReference>
<reference evidence="2 4" key="2">
    <citation type="submission" date="2018-07" db="EMBL/GenBank/DDBJ databases">
        <title>Complete genome of the Arcobacter bivalviorum type strain LMG 26154.</title>
        <authorList>
            <person name="Miller W.G."/>
            <person name="Yee E."/>
            <person name="Bono J.L."/>
        </authorList>
    </citation>
    <scope>NUCLEOTIDE SEQUENCE [LARGE SCALE GENOMIC DNA]</scope>
    <source>
        <strain evidence="2 4">LMG 26154</strain>
    </source>
</reference>
<accession>A0AAX2A4B4</accession>
<keyword evidence="1" id="KW-1133">Transmembrane helix</keyword>
<dbReference type="Proteomes" id="UP000253850">
    <property type="component" value="Chromosome"/>
</dbReference>
<feature type="transmembrane region" description="Helical" evidence="1">
    <location>
        <begin position="12"/>
        <end position="36"/>
    </location>
</feature>
<sequence>MKVKRTRANDSIIINNLFTFATIVMISISIVLYSTFIVEKPKEEIPVSKVEKLPCQEETSSKVRIKNHELLKKSHNAIKKGYYKIEGSFIKKEKDSKIENVITLKEADEEIKKLINVQAKNELQKYLKIKYEIIENNKNELSAGKVLVSFRINSKEIFFMQSDFQFMYKNAIKERIQCSIKVYENYVQN</sequence>
<evidence type="ECO:0000313" key="2">
    <source>
        <dbReference type="EMBL" id="AXH11640.1"/>
    </source>
</evidence>
<proteinExistence type="predicted"/>
<keyword evidence="1" id="KW-0472">Membrane</keyword>
<evidence type="ECO:0000256" key="1">
    <source>
        <dbReference type="SAM" id="Phobius"/>
    </source>
</evidence>
<dbReference type="AlphaFoldDB" id="A0AAX2A4B4"/>
<dbReference type="EMBL" id="CP031217">
    <property type="protein sequence ID" value="AXH11640.1"/>
    <property type="molecule type" value="Genomic_DNA"/>
</dbReference>